<reference evidence="11" key="1">
    <citation type="submission" date="2020-10" db="EMBL/GenBank/DDBJ databases">
        <authorList>
            <person name="Gilroy R."/>
        </authorList>
    </citation>
    <scope>NUCLEOTIDE SEQUENCE</scope>
    <source>
        <strain evidence="11">B1-16210</strain>
    </source>
</reference>
<evidence type="ECO:0000313" key="12">
    <source>
        <dbReference type="Proteomes" id="UP000721442"/>
    </source>
</evidence>
<gene>
    <name evidence="7 11" type="primary">rplV</name>
    <name evidence="11" type="ORF">IAC77_02735</name>
</gene>
<dbReference type="Gene3D" id="3.90.470.10">
    <property type="entry name" value="Ribosomal protein L22/L17"/>
    <property type="match status" value="1"/>
</dbReference>
<dbReference type="InterPro" id="IPR036394">
    <property type="entry name" value="Ribosomal_uL22_sf"/>
</dbReference>
<dbReference type="PANTHER" id="PTHR13501">
    <property type="entry name" value="CHLOROPLAST 50S RIBOSOMAL PROTEIN L22-RELATED"/>
    <property type="match status" value="1"/>
</dbReference>
<evidence type="ECO:0000256" key="1">
    <source>
        <dbReference type="ARBA" id="ARBA00009451"/>
    </source>
</evidence>
<evidence type="ECO:0000256" key="2">
    <source>
        <dbReference type="ARBA" id="ARBA00022730"/>
    </source>
</evidence>
<dbReference type="HAMAP" id="MF_01331_B">
    <property type="entry name" value="Ribosomal_uL22_B"/>
    <property type="match status" value="1"/>
</dbReference>
<sequence>MTTTRYGIKDNQVRAFNKLIRVSHQKLNLVCDLVRGLPVERAIDVLKFSKKRVSGEVLKTLLSAIANAEHNKNLPVETLYVKEIWCGKALTMKRIFPGPRGSARPILKPFSNLTIVLESGVAPTKKKAAPKAEKTTKKAK</sequence>
<comment type="caution">
    <text evidence="11">The sequence shown here is derived from an EMBL/GenBank/DDBJ whole genome shotgun (WGS) entry which is preliminary data.</text>
</comment>
<keyword evidence="2 7" id="KW-0699">rRNA-binding</keyword>
<evidence type="ECO:0000256" key="6">
    <source>
        <dbReference type="ARBA" id="ARBA00035207"/>
    </source>
</evidence>
<dbReference type="InterPro" id="IPR001063">
    <property type="entry name" value="Ribosomal_uL22"/>
</dbReference>
<comment type="function">
    <text evidence="7">The globular domain of the protein is located near the polypeptide exit tunnel on the outside of the subunit, while an extended beta-hairpin is found that lines the wall of the exit tunnel in the center of the 70S ribosome.</text>
</comment>
<keyword evidence="3 7" id="KW-0694">RNA-binding</keyword>
<name>A0A940DFE1_9PROT</name>
<dbReference type="Pfam" id="PF00237">
    <property type="entry name" value="Ribosomal_L22"/>
    <property type="match status" value="1"/>
</dbReference>
<evidence type="ECO:0000256" key="5">
    <source>
        <dbReference type="ARBA" id="ARBA00023274"/>
    </source>
</evidence>
<organism evidence="11 12">
    <name type="scientific">Candidatus Enterousia excrementavium</name>
    <dbReference type="NCBI Taxonomy" id="2840789"/>
    <lineage>
        <taxon>Bacteria</taxon>
        <taxon>Pseudomonadati</taxon>
        <taxon>Pseudomonadota</taxon>
        <taxon>Alphaproteobacteria</taxon>
        <taxon>Candidatus Enterousia</taxon>
    </lineage>
</organism>
<evidence type="ECO:0000313" key="11">
    <source>
        <dbReference type="EMBL" id="MBO8407353.1"/>
    </source>
</evidence>
<evidence type="ECO:0000256" key="3">
    <source>
        <dbReference type="ARBA" id="ARBA00022884"/>
    </source>
</evidence>
<dbReference type="SUPFAM" id="SSF54843">
    <property type="entry name" value="Ribosomal protein L22"/>
    <property type="match status" value="1"/>
</dbReference>
<evidence type="ECO:0000256" key="9">
    <source>
        <dbReference type="RuleBase" id="RU004006"/>
    </source>
</evidence>
<dbReference type="GO" id="GO:0006412">
    <property type="term" value="P:translation"/>
    <property type="evidence" value="ECO:0007669"/>
    <property type="project" value="UniProtKB-UniRule"/>
</dbReference>
<evidence type="ECO:0000256" key="8">
    <source>
        <dbReference type="RuleBase" id="RU004005"/>
    </source>
</evidence>
<dbReference type="InterPro" id="IPR047867">
    <property type="entry name" value="Ribosomal_uL22_bac/org-type"/>
</dbReference>
<dbReference type="GO" id="GO:0022625">
    <property type="term" value="C:cytosolic large ribosomal subunit"/>
    <property type="evidence" value="ECO:0007669"/>
    <property type="project" value="TreeGrafter"/>
</dbReference>
<evidence type="ECO:0000256" key="10">
    <source>
        <dbReference type="RuleBase" id="RU004008"/>
    </source>
</evidence>
<dbReference type="Proteomes" id="UP000721442">
    <property type="component" value="Unassembled WGS sequence"/>
</dbReference>
<dbReference type="GO" id="GO:0019843">
    <property type="term" value="F:rRNA binding"/>
    <property type="evidence" value="ECO:0007669"/>
    <property type="project" value="UniProtKB-UniRule"/>
</dbReference>
<evidence type="ECO:0000256" key="7">
    <source>
        <dbReference type="HAMAP-Rule" id="MF_01331"/>
    </source>
</evidence>
<dbReference type="PANTHER" id="PTHR13501:SF8">
    <property type="entry name" value="LARGE RIBOSOMAL SUBUNIT PROTEIN UL22M"/>
    <property type="match status" value="1"/>
</dbReference>
<dbReference type="NCBIfam" id="TIGR01044">
    <property type="entry name" value="rplV_bact"/>
    <property type="match status" value="1"/>
</dbReference>
<accession>A0A940DFE1</accession>
<reference evidence="11" key="2">
    <citation type="journal article" date="2021" name="PeerJ">
        <title>Extensive microbial diversity within the chicken gut microbiome revealed by metagenomics and culture.</title>
        <authorList>
            <person name="Gilroy R."/>
            <person name="Ravi A."/>
            <person name="Getino M."/>
            <person name="Pursley I."/>
            <person name="Horton D.L."/>
            <person name="Alikhan N.F."/>
            <person name="Baker D."/>
            <person name="Gharbi K."/>
            <person name="Hall N."/>
            <person name="Watson M."/>
            <person name="Adriaenssens E.M."/>
            <person name="Foster-Nyarko E."/>
            <person name="Jarju S."/>
            <person name="Secka A."/>
            <person name="Antonio M."/>
            <person name="Oren A."/>
            <person name="Chaudhuri R.R."/>
            <person name="La Ragione R."/>
            <person name="Hildebrand F."/>
            <person name="Pallen M.J."/>
        </authorList>
    </citation>
    <scope>NUCLEOTIDE SEQUENCE</scope>
    <source>
        <strain evidence="11">B1-16210</strain>
    </source>
</reference>
<comment type="function">
    <text evidence="7 10">This protein binds specifically to 23S rRNA; its binding is stimulated by other ribosomal proteins, e.g., L4, L17, and L20. It is important during the early stages of 50S assembly. It makes multiple contacts with different domains of the 23S rRNA in the assembled 50S subunit and ribosome.</text>
</comment>
<dbReference type="CDD" id="cd00336">
    <property type="entry name" value="Ribosomal_L22"/>
    <property type="match status" value="1"/>
</dbReference>
<dbReference type="AlphaFoldDB" id="A0A940DFE1"/>
<proteinExistence type="inferred from homology"/>
<protein>
    <recommendedName>
        <fullName evidence="6 7">Large ribosomal subunit protein uL22</fullName>
    </recommendedName>
</protein>
<comment type="similarity">
    <text evidence="1 7 8">Belongs to the universal ribosomal protein uL22 family.</text>
</comment>
<keyword evidence="4 7" id="KW-0689">Ribosomal protein</keyword>
<dbReference type="GO" id="GO:0003735">
    <property type="term" value="F:structural constituent of ribosome"/>
    <property type="evidence" value="ECO:0007669"/>
    <property type="project" value="InterPro"/>
</dbReference>
<keyword evidence="5 7" id="KW-0687">Ribonucleoprotein</keyword>
<dbReference type="InterPro" id="IPR005727">
    <property type="entry name" value="Ribosomal_uL22_bac/chlpt-type"/>
</dbReference>
<dbReference type="EMBL" id="JADINE010000034">
    <property type="protein sequence ID" value="MBO8407353.1"/>
    <property type="molecule type" value="Genomic_DNA"/>
</dbReference>
<comment type="subunit">
    <text evidence="7 9">Part of the 50S ribosomal subunit.</text>
</comment>
<evidence type="ECO:0000256" key="4">
    <source>
        <dbReference type="ARBA" id="ARBA00022980"/>
    </source>
</evidence>